<evidence type="ECO:0000256" key="2">
    <source>
        <dbReference type="ARBA" id="ARBA00023163"/>
    </source>
</evidence>
<evidence type="ECO:0000256" key="3">
    <source>
        <dbReference type="ARBA" id="ARBA00023170"/>
    </source>
</evidence>
<dbReference type="SUPFAM" id="SSF48508">
    <property type="entry name" value="Nuclear receptor ligand-binding domain"/>
    <property type="match status" value="1"/>
</dbReference>
<organism evidence="5 6">
    <name type="scientific">Caenorhabditis japonica</name>
    <dbReference type="NCBI Taxonomy" id="281687"/>
    <lineage>
        <taxon>Eukaryota</taxon>
        <taxon>Metazoa</taxon>
        <taxon>Ecdysozoa</taxon>
        <taxon>Nematoda</taxon>
        <taxon>Chromadorea</taxon>
        <taxon>Rhabditida</taxon>
        <taxon>Rhabditina</taxon>
        <taxon>Rhabditomorpha</taxon>
        <taxon>Rhabditoidea</taxon>
        <taxon>Rhabditidae</taxon>
        <taxon>Peloderinae</taxon>
        <taxon>Caenorhabditis</taxon>
    </lineage>
</organism>
<dbReference type="PANTHER" id="PTHR46800:SF4">
    <property type="entry name" value="NR LBD DOMAIN-CONTAINING PROTEIN-RELATED"/>
    <property type="match status" value="1"/>
</dbReference>
<dbReference type="Proteomes" id="UP000005237">
    <property type="component" value="Unassembled WGS sequence"/>
</dbReference>
<name>A0A8R1HG50_CAEJA</name>
<dbReference type="AlphaFoldDB" id="A0A8R1HG50"/>
<sequence>MCTESKWSDLDKKRKLLYGGNMFDLNLTQYSSMTKADTLLLWDLGESIFPDMKKLSTADKNAIIANFFPRWILMESAIDYSTNYEHFCKFVGSEQYHEMLLRFYANSMPKDKRLKDSDVIRIFVPYWNWHYSETALPVYKKQLDKVEYMAIFLMLLFDDAYANISENCAKMCQNIRKVILRELNGYQTEKNCDEMKLIDTMDTLLLLEKAEEKLQEEFLMCGLTNVTLHDDFKAIMQVKKL</sequence>
<proteinExistence type="predicted"/>
<evidence type="ECO:0000313" key="5">
    <source>
        <dbReference type="EnsemblMetazoa" id="CJA00562.1"/>
    </source>
</evidence>
<dbReference type="Gene3D" id="1.10.565.10">
    <property type="entry name" value="Retinoid X Receptor"/>
    <property type="match status" value="1"/>
</dbReference>
<dbReference type="OMA" id="IFKPYWD"/>
<evidence type="ECO:0000259" key="4">
    <source>
        <dbReference type="PROSITE" id="PS51843"/>
    </source>
</evidence>
<keyword evidence="6" id="KW-1185">Reference proteome</keyword>
<dbReference type="InterPro" id="IPR000536">
    <property type="entry name" value="Nucl_hrmn_rcpt_lig-bd"/>
</dbReference>
<dbReference type="Pfam" id="PF00104">
    <property type="entry name" value="Hormone_recep"/>
    <property type="match status" value="1"/>
</dbReference>
<protein>
    <submittedName>
        <fullName evidence="5">NR LBD domain-containing protein</fullName>
    </submittedName>
</protein>
<reference evidence="6" key="1">
    <citation type="submission" date="2010-08" db="EMBL/GenBank/DDBJ databases">
        <authorList>
            <consortium name="Caenorhabditis japonica Sequencing Consortium"/>
            <person name="Wilson R.K."/>
        </authorList>
    </citation>
    <scope>NUCLEOTIDE SEQUENCE [LARGE SCALE GENOMIC DNA]</scope>
    <source>
        <strain evidence="6">DF5081</strain>
    </source>
</reference>
<dbReference type="InterPro" id="IPR035500">
    <property type="entry name" value="NHR-like_dom_sf"/>
</dbReference>
<keyword evidence="3" id="KW-0675">Receptor</keyword>
<feature type="domain" description="NR LBD" evidence="4">
    <location>
        <begin position="1"/>
        <end position="240"/>
    </location>
</feature>
<dbReference type="PROSITE" id="PS51843">
    <property type="entry name" value="NR_LBD"/>
    <property type="match status" value="1"/>
</dbReference>
<keyword evidence="2" id="KW-0804">Transcription</keyword>
<evidence type="ECO:0000256" key="1">
    <source>
        <dbReference type="ARBA" id="ARBA00023015"/>
    </source>
</evidence>
<dbReference type="SMART" id="SM00430">
    <property type="entry name" value="HOLI"/>
    <property type="match status" value="1"/>
</dbReference>
<accession>A0A8R1HG50</accession>
<dbReference type="PANTHER" id="PTHR46800">
    <property type="entry name" value="NUCLEAR HORMONE RECEPTOR FAMILY-RELATED-RELATED"/>
    <property type="match status" value="1"/>
</dbReference>
<dbReference type="EnsemblMetazoa" id="CJA00562.1">
    <property type="protein sequence ID" value="CJA00562.1"/>
    <property type="gene ID" value="WBGene00119766"/>
</dbReference>
<keyword evidence="1" id="KW-0805">Transcription regulation</keyword>
<dbReference type="InterPro" id="IPR042936">
    <property type="entry name" value="Nhr-150"/>
</dbReference>
<reference evidence="5" key="2">
    <citation type="submission" date="2022-06" db="UniProtKB">
        <authorList>
            <consortium name="EnsemblMetazoa"/>
        </authorList>
    </citation>
    <scope>IDENTIFICATION</scope>
    <source>
        <strain evidence="5">DF5081</strain>
    </source>
</reference>
<evidence type="ECO:0000313" key="6">
    <source>
        <dbReference type="Proteomes" id="UP000005237"/>
    </source>
</evidence>